<proteinExistence type="predicted"/>
<dbReference type="Pfam" id="PF13403">
    <property type="entry name" value="Hint_2"/>
    <property type="match status" value="1"/>
</dbReference>
<dbReference type="Gene3D" id="2.170.16.10">
    <property type="entry name" value="Hedgehog/Intein (Hint) domain"/>
    <property type="match status" value="1"/>
</dbReference>
<sequence>MPYTGPIIFTGNHVAQFRGQPTNNGNPGDAHFAMNIRGAAAIGTADDVFRLVWVQNLNTRDETFRNGQFWAIQKYEPALDPDRNPSAGEEGWAEGSYLYRQLNPKPDLVAGLGGGMNHVVFEIGGGGFLILDISRSFALTATDLTYPGPGGGALTFAALEAVCYLRGTLIMTDRGEVPIEQLHEGDRVLCRFGGLREVRWIGHQLFTGPRAFGREPIRFAPGAIAEGMPRRTLRVTPGHAMLVGEMLVLAADLVNGITVTREAPRERWEYFQIDLGLHDLVLADGAWSESFADCANLRNGFDNVNSFRRRFPRHIAPLHPQLCLPRPDDGAAFRAAVSGVAARALALRGPAEAGALSGCVEAVAAPCRAEGWAAEAGFPGQPVALEVVLDDRVIGETLACLPQPGRRDRMRQRFVFEGAQPLTVAELRRLILRRPGDGAVLAPVPPAQPGPLDGHLDLIGPSGLIEGCARDTDHPGHPVALELWLDGECLGILVACRARRDLAAAGLGDCAFSFDTRRRLSRHAAATMELRRVGDGALLKRSAQTRLPDVGPRAVA</sequence>
<reference evidence="3" key="1">
    <citation type="journal article" date="2019" name="Int. J. Syst. Evol. Microbiol.">
        <title>The Global Catalogue of Microorganisms (GCM) 10K type strain sequencing project: providing services to taxonomists for standard genome sequencing and annotation.</title>
        <authorList>
            <consortium name="The Broad Institute Genomics Platform"/>
            <consortium name="The Broad Institute Genome Sequencing Center for Infectious Disease"/>
            <person name="Wu L."/>
            <person name="Ma J."/>
        </authorList>
    </citation>
    <scope>NUCLEOTIDE SEQUENCE [LARGE SCALE GENOMIC DNA]</scope>
    <source>
        <strain evidence="3">CGMCC 1.12750</strain>
    </source>
</reference>
<dbReference type="Proteomes" id="UP001596516">
    <property type="component" value="Unassembled WGS sequence"/>
</dbReference>
<evidence type="ECO:0000313" key="3">
    <source>
        <dbReference type="Proteomes" id="UP001596516"/>
    </source>
</evidence>
<name>A0ABW2UJJ4_9RHOB</name>
<gene>
    <name evidence="2" type="ORF">ACFQXB_11745</name>
</gene>
<accession>A0ABW2UJJ4</accession>
<protein>
    <submittedName>
        <fullName evidence="2">Hint domain-containing protein</fullName>
    </submittedName>
</protein>
<dbReference type="InterPro" id="IPR028992">
    <property type="entry name" value="Hedgehog/Intein_dom"/>
</dbReference>
<dbReference type="InterPro" id="IPR036844">
    <property type="entry name" value="Hint_dom_sf"/>
</dbReference>
<evidence type="ECO:0000259" key="1">
    <source>
        <dbReference type="Pfam" id="PF13403"/>
    </source>
</evidence>
<keyword evidence="3" id="KW-1185">Reference proteome</keyword>
<dbReference type="SUPFAM" id="SSF51294">
    <property type="entry name" value="Hedgehog/intein (Hint) domain"/>
    <property type="match status" value="1"/>
</dbReference>
<organism evidence="2 3">
    <name type="scientific">Plastorhodobacter daqingensis</name>
    <dbReference type="NCBI Taxonomy" id="1387281"/>
    <lineage>
        <taxon>Bacteria</taxon>
        <taxon>Pseudomonadati</taxon>
        <taxon>Pseudomonadota</taxon>
        <taxon>Alphaproteobacteria</taxon>
        <taxon>Rhodobacterales</taxon>
        <taxon>Paracoccaceae</taxon>
        <taxon>Plastorhodobacter</taxon>
    </lineage>
</organism>
<feature type="domain" description="Hedgehog/Intein (Hint)" evidence="1">
    <location>
        <begin position="162"/>
        <end position="294"/>
    </location>
</feature>
<dbReference type="RefSeq" id="WP_377403734.1">
    <property type="nucleotide sequence ID" value="NZ_JBHTFQ010000006.1"/>
</dbReference>
<comment type="caution">
    <text evidence="2">The sequence shown here is derived from an EMBL/GenBank/DDBJ whole genome shotgun (WGS) entry which is preliminary data.</text>
</comment>
<dbReference type="EMBL" id="JBHTFQ010000006">
    <property type="protein sequence ID" value="MFC7704869.1"/>
    <property type="molecule type" value="Genomic_DNA"/>
</dbReference>
<evidence type="ECO:0000313" key="2">
    <source>
        <dbReference type="EMBL" id="MFC7704869.1"/>
    </source>
</evidence>